<comment type="similarity">
    <text evidence="1">Belongs to the HIBADH-related family.</text>
</comment>
<evidence type="ECO:0000313" key="7">
    <source>
        <dbReference type="Proteomes" id="UP001597120"/>
    </source>
</evidence>
<evidence type="ECO:0000313" key="6">
    <source>
        <dbReference type="EMBL" id="MFD0871652.1"/>
    </source>
</evidence>
<dbReference type="SUPFAM" id="SSF51735">
    <property type="entry name" value="NAD(P)-binding Rossmann-fold domains"/>
    <property type="match status" value="1"/>
</dbReference>
<dbReference type="PIRSF" id="PIRSF000103">
    <property type="entry name" value="HIBADH"/>
    <property type="match status" value="1"/>
</dbReference>
<dbReference type="SUPFAM" id="SSF48179">
    <property type="entry name" value="6-phosphogluconate dehydrogenase C-terminal domain-like"/>
    <property type="match status" value="1"/>
</dbReference>
<dbReference type="GO" id="GO:0016491">
    <property type="term" value="F:oxidoreductase activity"/>
    <property type="evidence" value="ECO:0007669"/>
    <property type="project" value="UniProtKB-KW"/>
</dbReference>
<keyword evidence="7" id="KW-1185">Reference proteome</keyword>
<accession>A0ABW3DGL9</accession>
<dbReference type="InterPro" id="IPR029154">
    <property type="entry name" value="HIBADH-like_NADP-bd"/>
</dbReference>
<dbReference type="InterPro" id="IPR013328">
    <property type="entry name" value="6PGD_dom2"/>
</dbReference>
<name>A0ABW3DGL9_9BACL</name>
<keyword evidence="3" id="KW-0520">NAD</keyword>
<evidence type="ECO:0000256" key="2">
    <source>
        <dbReference type="ARBA" id="ARBA00023002"/>
    </source>
</evidence>
<dbReference type="PANTHER" id="PTHR43060">
    <property type="entry name" value="3-HYDROXYISOBUTYRATE DEHYDROGENASE-LIKE 1, MITOCHONDRIAL-RELATED"/>
    <property type="match status" value="1"/>
</dbReference>
<evidence type="ECO:0000259" key="4">
    <source>
        <dbReference type="Pfam" id="PF03446"/>
    </source>
</evidence>
<dbReference type="Proteomes" id="UP001597120">
    <property type="component" value="Unassembled WGS sequence"/>
</dbReference>
<keyword evidence="2 6" id="KW-0560">Oxidoreductase</keyword>
<feature type="domain" description="3-hydroxyisobutyrate dehydrogenase-like NAD-binding" evidence="5">
    <location>
        <begin position="165"/>
        <end position="284"/>
    </location>
</feature>
<sequence length="297" mass="31849">MKSIGFIGLGTMGFPMASNLLKQGYPLTVYNRTPSKAEKLLEAGAKWAATPAEAARSADVLFTNVSNDQVLLKLTFDEEGIMQGAHPGLTVIDCSTVAPETSRRIEAEMSARGGDFLDAPVTGSKPAAIDGTLVFMVGGKEEVFREHADLFETLGSKAVYMGPSGSGSYTKLAHNTIVGINALALAEGMALAAKANLDPEKFLGIVTSGAANSRQAELKGTKIIDRNFDVQFSLQLMLKDLLLAADQTSKFQLPLPLLHSASTLYQMALSKGLGDQDLCSVIQCYEEWIGRRIEKDR</sequence>
<organism evidence="6 7">
    <name type="scientific">Paenibacillus residui</name>
    <dbReference type="NCBI Taxonomy" id="629724"/>
    <lineage>
        <taxon>Bacteria</taxon>
        <taxon>Bacillati</taxon>
        <taxon>Bacillota</taxon>
        <taxon>Bacilli</taxon>
        <taxon>Bacillales</taxon>
        <taxon>Paenibacillaceae</taxon>
        <taxon>Paenibacillus</taxon>
    </lineage>
</organism>
<dbReference type="InterPro" id="IPR006115">
    <property type="entry name" value="6PGDH_NADP-bd"/>
</dbReference>
<reference evidence="7" key="1">
    <citation type="journal article" date="2019" name="Int. J. Syst. Evol. Microbiol.">
        <title>The Global Catalogue of Microorganisms (GCM) 10K type strain sequencing project: providing services to taxonomists for standard genome sequencing and annotation.</title>
        <authorList>
            <consortium name="The Broad Institute Genomics Platform"/>
            <consortium name="The Broad Institute Genome Sequencing Center for Infectious Disease"/>
            <person name="Wu L."/>
            <person name="Ma J."/>
        </authorList>
    </citation>
    <scope>NUCLEOTIDE SEQUENCE [LARGE SCALE GENOMIC DNA]</scope>
    <source>
        <strain evidence="7">CCUG 57263</strain>
    </source>
</reference>
<dbReference type="RefSeq" id="WP_379290826.1">
    <property type="nucleotide sequence ID" value="NZ_JBHTIU010000086.1"/>
</dbReference>
<comment type="caution">
    <text evidence="6">The sequence shown here is derived from an EMBL/GenBank/DDBJ whole genome shotgun (WGS) entry which is preliminary data.</text>
</comment>
<evidence type="ECO:0000256" key="1">
    <source>
        <dbReference type="ARBA" id="ARBA00009080"/>
    </source>
</evidence>
<dbReference type="Pfam" id="PF03446">
    <property type="entry name" value="NAD_binding_2"/>
    <property type="match status" value="1"/>
</dbReference>
<feature type="domain" description="6-phosphogluconate dehydrogenase NADP-binding" evidence="4">
    <location>
        <begin position="3"/>
        <end position="162"/>
    </location>
</feature>
<dbReference type="PANTHER" id="PTHR43060:SF15">
    <property type="entry name" value="3-HYDROXYISOBUTYRATE DEHYDROGENASE-LIKE 1, MITOCHONDRIAL-RELATED"/>
    <property type="match status" value="1"/>
</dbReference>
<gene>
    <name evidence="6" type="ORF">ACFQ03_21155</name>
</gene>
<evidence type="ECO:0000256" key="3">
    <source>
        <dbReference type="ARBA" id="ARBA00023027"/>
    </source>
</evidence>
<dbReference type="InterPro" id="IPR036291">
    <property type="entry name" value="NAD(P)-bd_dom_sf"/>
</dbReference>
<proteinExistence type="inferred from homology"/>
<dbReference type="Gene3D" id="3.40.50.720">
    <property type="entry name" value="NAD(P)-binding Rossmann-like Domain"/>
    <property type="match status" value="1"/>
</dbReference>
<protein>
    <submittedName>
        <fullName evidence="6">NAD(P)-dependent oxidoreductase</fullName>
        <ecNumber evidence="6">1.1.-.-</ecNumber>
    </submittedName>
</protein>
<dbReference type="Pfam" id="PF14833">
    <property type="entry name" value="NAD_binding_11"/>
    <property type="match status" value="1"/>
</dbReference>
<dbReference type="InterPro" id="IPR015815">
    <property type="entry name" value="HIBADH-related"/>
</dbReference>
<dbReference type="EC" id="1.1.-.-" evidence="6"/>
<dbReference type="InterPro" id="IPR008927">
    <property type="entry name" value="6-PGluconate_DH-like_C_sf"/>
</dbReference>
<dbReference type="InterPro" id="IPR002204">
    <property type="entry name" value="3-OH-isobutyrate_DH-rel_CS"/>
</dbReference>
<dbReference type="EMBL" id="JBHTIU010000086">
    <property type="protein sequence ID" value="MFD0871652.1"/>
    <property type="molecule type" value="Genomic_DNA"/>
</dbReference>
<dbReference type="PROSITE" id="PS00895">
    <property type="entry name" value="3_HYDROXYISOBUT_DH"/>
    <property type="match status" value="1"/>
</dbReference>
<evidence type="ECO:0000259" key="5">
    <source>
        <dbReference type="Pfam" id="PF14833"/>
    </source>
</evidence>
<dbReference type="Gene3D" id="1.10.1040.10">
    <property type="entry name" value="N-(1-d-carboxylethyl)-l-norvaline Dehydrogenase, domain 2"/>
    <property type="match status" value="1"/>
</dbReference>